<dbReference type="Gene3D" id="6.10.340.10">
    <property type="match status" value="1"/>
</dbReference>
<comment type="subcellular location">
    <subcellularLocation>
        <location evidence="2">Membrane</location>
        <topology evidence="2">Multi-pass membrane protein</topology>
    </subcellularLocation>
</comment>
<evidence type="ECO:0000256" key="10">
    <source>
        <dbReference type="ARBA" id="ARBA00022989"/>
    </source>
</evidence>
<feature type="domain" description="PAS" evidence="15">
    <location>
        <begin position="255"/>
        <end position="296"/>
    </location>
</feature>
<dbReference type="AlphaFoldDB" id="D6GSX7"/>
<feature type="domain" description="Histidine kinase" evidence="14">
    <location>
        <begin position="381"/>
        <end position="599"/>
    </location>
</feature>
<evidence type="ECO:0000259" key="14">
    <source>
        <dbReference type="PROSITE" id="PS50109"/>
    </source>
</evidence>
<dbReference type="FunFam" id="3.30.565.10:FF:000006">
    <property type="entry name" value="Sensor histidine kinase WalK"/>
    <property type="match status" value="1"/>
</dbReference>
<dbReference type="GO" id="GO:0007234">
    <property type="term" value="P:osmosensory signaling via phosphorelay pathway"/>
    <property type="evidence" value="ECO:0007669"/>
    <property type="project" value="TreeGrafter"/>
</dbReference>
<dbReference type="InterPro" id="IPR035965">
    <property type="entry name" value="PAS-like_dom_sf"/>
</dbReference>
<dbReference type="SUPFAM" id="SSF158472">
    <property type="entry name" value="HAMP domain-like"/>
    <property type="match status" value="1"/>
</dbReference>
<dbReference type="Gene3D" id="1.10.287.130">
    <property type="match status" value="1"/>
</dbReference>
<dbReference type="GO" id="GO:0000156">
    <property type="term" value="F:phosphorelay response regulator activity"/>
    <property type="evidence" value="ECO:0007669"/>
    <property type="project" value="TreeGrafter"/>
</dbReference>
<dbReference type="SMART" id="SM00388">
    <property type="entry name" value="HisKA"/>
    <property type="match status" value="1"/>
</dbReference>
<dbReference type="GO" id="GO:0006355">
    <property type="term" value="P:regulation of DNA-templated transcription"/>
    <property type="evidence" value="ECO:0007669"/>
    <property type="project" value="InterPro"/>
</dbReference>
<dbReference type="FunFam" id="1.10.287.130:FF:000001">
    <property type="entry name" value="Two-component sensor histidine kinase"/>
    <property type="match status" value="1"/>
</dbReference>
<dbReference type="CDD" id="cd00075">
    <property type="entry name" value="HATPase"/>
    <property type="match status" value="1"/>
</dbReference>
<evidence type="ECO:0000259" key="15">
    <source>
        <dbReference type="PROSITE" id="PS50112"/>
    </source>
</evidence>
<evidence type="ECO:0000256" key="6">
    <source>
        <dbReference type="ARBA" id="ARBA00022692"/>
    </source>
</evidence>
<dbReference type="Pfam" id="PF00512">
    <property type="entry name" value="HisKA"/>
    <property type="match status" value="1"/>
</dbReference>
<keyword evidence="11" id="KW-0902">Two-component regulatory system</keyword>
<organism evidence="17 18">
    <name type="scientific">Filifactor alocis (strain ATCC 35896 / CCUG 47790 / D40 B5)</name>
    <name type="common">Fusobacterium alocis</name>
    <dbReference type="NCBI Taxonomy" id="546269"/>
    <lineage>
        <taxon>Bacteria</taxon>
        <taxon>Bacillati</taxon>
        <taxon>Bacillota</taxon>
        <taxon>Clostridia</taxon>
        <taxon>Peptostreptococcales</taxon>
        <taxon>Filifactoraceae</taxon>
        <taxon>Filifactor</taxon>
    </lineage>
</organism>
<dbReference type="InterPro" id="IPR003661">
    <property type="entry name" value="HisK_dim/P_dom"/>
</dbReference>
<dbReference type="InterPro" id="IPR050351">
    <property type="entry name" value="BphY/WalK/GraS-like"/>
</dbReference>
<comment type="catalytic activity">
    <reaction evidence="1">
        <text>ATP + protein L-histidine = ADP + protein N-phospho-L-histidine.</text>
        <dbReference type="EC" id="2.7.13.3"/>
    </reaction>
</comment>
<dbReference type="KEGG" id="faa:HMPREF0389_01214"/>
<sequence>MFKSIRWKLISIHFVLVFVSMAIVGLFITNQLQQYNISSVQKSLTSASNNLVNESIRSDMSVVKQQYDLQQTLMNTTLPAGYEISVIDMKTGTIVASTNENLLHRQSMDEMNIEVLLALSENPVATKTVMQQDQSSVRFEHIAFAYPKNSPDDEGYIIYGRASLEKTDEMLNHANIIFLNATLIVLLVTILLGYVLSTSITAPINDLKKKAIEISKGDFSQRATIHSNDEIGQLATSFNYLTERLHKTLMEISSEQDKLNAIIEHMEDGLIAIDQQGKIIHYNIVVEKLLDISMENKQYFDQIFLPMQNNLSLKRIVQQNSEMNEGMKPSEFTIEINSRILSVSSALFSDTSNTLTGYVVLFQDITEHERLDHMRKEFVANVSHELKTPITTIRTYSETLLDGALKDPAIAKKFMEVIVKESDRMTSLIRDLLQLSHIDFKKETWNFDYTDINTLIQDSIDKMELYYQTKHQTLVSNLLGQSRQIWVDKTKMEQVIINILSNAIKYTEENGKISLSLFVSEGILDIVIEDNGIGIPKEDVEHIFDRFYRVDKGRSRQQGGTGLGLSIAKHIVEEHGGSISVRSDFGKGTVFTISLPIEPKKV</sequence>
<dbReference type="InterPro" id="IPR013767">
    <property type="entry name" value="PAS_fold"/>
</dbReference>
<dbReference type="CDD" id="cd06225">
    <property type="entry name" value="HAMP"/>
    <property type="match status" value="1"/>
</dbReference>
<dbReference type="Pfam" id="PF02518">
    <property type="entry name" value="HATPase_c"/>
    <property type="match status" value="1"/>
</dbReference>
<evidence type="ECO:0000256" key="5">
    <source>
        <dbReference type="ARBA" id="ARBA00022679"/>
    </source>
</evidence>
<dbReference type="GO" id="GO:0000155">
    <property type="term" value="F:phosphorelay sensor kinase activity"/>
    <property type="evidence" value="ECO:0007669"/>
    <property type="project" value="InterPro"/>
</dbReference>
<protein>
    <recommendedName>
        <fullName evidence="3">histidine kinase</fullName>
        <ecNumber evidence="3">2.7.13.3</ecNumber>
    </recommendedName>
</protein>
<dbReference type="eggNOG" id="COG5002">
    <property type="taxonomic scope" value="Bacteria"/>
</dbReference>
<evidence type="ECO:0000256" key="1">
    <source>
        <dbReference type="ARBA" id="ARBA00000085"/>
    </source>
</evidence>
<feature type="transmembrane region" description="Helical" evidence="13">
    <location>
        <begin position="176"/>
        <end position="196"/>
    </location>
</feature>
<dbReference type="Gene3D" id="3.30.565.10">
    <property type="entry name" value="Histidine kinase-like ATPase, C-terminal domain"/>
    <property type="match status" value="1"/>
</dbReference>
<dbReference type="InterPro" id="IPR036890">
    <property type="entry name" value="HATPase_C_sf"/>
</dbReference>
<keyword evidence="6 13" id="KW-0812">Transmembrane</keyword>
<dbReference type="SMART" id="SM00304">
    <property type="entry name" value="HAMP"/>
    <property type="match status" value="1"/>
</dbReference>
<dbReference type="PROSITE" id="PS50112">
    <property type="entry name" value="PAS"/>
    <property type="match status" value="1"/>
</dbReference>
<reference evidence="18" key="1">
    <citation type="submission" date="2010-12" db="EMBL/GenBank/DDBJ databases">
        <title>The genome sequence of Filifactor alocis strain ATCC 35896.</title>
        <authorList>
            <consortium name="The Broad Institute Genome Sequencing Platform"/>
            <person name="Ward D."/>
            <person name="Earl A."/>
            <person name="Feldgarden M."/>
            <person name="Young S.K."/>
            <person name="Gargeya S."/>
            <person name="Zeng Q."/>
            <person name="Alvarado L."/>
            <person name="Berlin A."/>
            <person name="Bochicchio J."/>
            <person name="Chapman S.B."/>
            <person name="Chen Z."/>
            <person name="Freedman E."/>
            <person name="Gellesch M."/>
            <person name="Goldberg J."/>
            <person name="Griggs A."/>
            <person name="Gujja S."/>
            <person name="Heilman E."/>
            <person name="Heiman D."/>
            <person name="Howarth C."/>
            <person name="Mehta T."/>
            <person name="Neiman D."/>
            <person name="Pearson M."/>
            <person name="Roberts A."/>
            <person name="Saif S."/>
            <person name="Shea T."/>
            <person name="Shenoy N."/>
            <person name="Sisk P."/>
            <person name="Stolte C."/>
            <person name="Sykes S."/>
            <person name="White J."/>
            <person name="Yandava C."/>
            <person name="Izard J."/>
            <person name="Blanton J.M."/>
            <person name="Baranova O.V."/>
            <person name="Tanner A.C."/>
            <person name="Dewhirst F.E."/>
            <person name="Haas B."/>
            <person name="Nusbaum C."/>
            <person name="Birren B."/>
        </authorList>
    </citation>
    <scope>NUCLEOTIDE SEQUENCE [LARGE SCALE GENOMIC DNA]</scope>
    <source>
        <strain evidence="18">ATCC 35896 / D40 B5</strain>
    </source>
</reference>
<dbReference type="Pfam" id="PF00672">
    <property type="entry name" value="HAMP"/>
    <property type="match status" value="1"/>
</dbReference>
<dbReference type="SUPFAM" id="SSF55785">
    <property type="entry name" value="PYP-like sensor domain (PAS domain)"/>
    <property type="match status" value="1"/>
</dbReference>
<dbReference type="InterPro" id="IPR004358">
    <property type="entry name" value="Sig_transdc_His_kin-like_C"/>
</dbReference>
<evidence type="ECO:0000256" key="11">
    <source>
        <dbReference type="ARBA" id="ARBA00023012"/>
    </source>
</evidence>
<evidence type="ECO:0000259" key="16">
    <source>
        <dbReference type="PROSITE" id="PS50885"/>
    </source>
</evidence>
<dbReference type="InterPro" id="IPR005467">
    <property type="entry name" value="His_kinase_dom"/>
</dbReference>
<dbReference type="OrthoDB" id="9813151at2"/>
<evidence type="ECO:0000256" key="9">
    <source>
        <dbReference type="ARBA" id="ARBA00022840"/>
    </source>
</evidence>
<keyword evidence="9" id="KW-0067">ATP-binding</keyword>
<keyword evidence="4" id="KW-0597">Phosphoprotein</keyword>
<dbReference type="GO" id="GO:0005524">
    <property type="term" value="F:ATP binding"/>
    <property type="evidence" value="ECO:0007669"/>
    <property type="project" value="UniProtKB-KW"/>
</dbReference>
<dbReference type="STRING" id="546269.HMPREF0389_01214"/>
<dbReference type="CDD" id="cd00082">
    <property type="entry name" value="HisKA"/>
    <property type="match status" value="1"/>
</dbReference>
<keyword evidence="18" id="KW-1185">Reference proteome</keyword>
<keyword evidence="5" id="KW-0808">Transferase</keyword>
<evidence type="ECO:0000256" key="12">
    <source>
        <dbReference type="ARBA" id="ARBA00023136"/>
    </source>
</evidence>
<dbReference type="SMART" id="SM00387">
    <property type="entry name" value="HATPase_c"/>
    <property type="match status" value="1"/>
</dbReference>
<dbReference type="InterPro" id="IPR036097">
    <property type="entry name" value="HisK_dim/P_sf"/>
</dbReference>
<evidence type="ECO:0000256" key="7">
    <source>
        <dbReference type="ARBA" id="ARBA00022741"/>
    </source>
</evidence>
<dbReference type="SUPFAM" id="SSF47384">
    <property type="entry name" value="Homodimeric domain of signal transducing histidine kinase"/>
    <property type="match status" value="1"/>
</dbReference>
<dbReference type="Proteomes" id="UP000007468">
    <property type="component" value="Chromosome"/>
</dbReference>
<accession>D6GSX7</accession>
<dbReference type="SUPFAM" id="SSF55874">
    <property type="entry name" value="ATPase domain of HSP90 chaperone/DNA topoisomerase II/histidine kinase"/>
    <property type="match status" value="1"/>
</dbReference>
<dbReference type="PANTHER" id="PTHR42878:SF7">
    <property type="entry name" value="SENSOR HISTIDINE KINASE GLRK"/>
    <property type="match status" value="1"/>
</dbReference>
<dbReference type="RefSeq" id="WP_014263228.1">
    <property type="nucleotide sequence ID" value="NC_016630.1"/>
</dbReference>
<dbReference type="EC" id="2.7.13.3" evidence="3"/>
<dbReference type="GO" id="GO:0016020">
    <property type="term" value="C:membrane"/>
    <property type="evidence" value="ECO:0007669"/>
    <property type="project" value="UniProtKB-SubCell"/>
</dbReference>
<proteinExistence type="predicted"/>
<dbReference type="InterPro" id="IPR000014">
    <property type="entry name" value="PAS"/>
</dbReference>
<name>D6GSX7_FILAD</name>
<dbReference type="HOGENOM" id="CLU_000445_89_6_9"/>
<evidence type="ECO:0000313" key="18">
    <source>
        <dbReference type="Proteomes" id="UP000007468"/>
    </source>
</evidence>
<evidence type="ECO:0000256" key="4">
    <source>
        <dbReference type="ARBA" id="ARBA00022553"/>
    </source>
</evidence>
<dbReference type="Pfam" id="PF00989">
    <property type="entry name" value="PAS"/>
    <property type="match status" value="1"/>
</dbReference>
<evidence type="ECO:0000256" key="8">
    <source>
        <dbReference type="ARBA" id="ARBA00022777"/>
    </source>
</evidence>
<feature type="transmembrane region" description="Helical" evidence="13">
    <location>
        <begin position="12"/>
        <end position="32"/>
    </location>
</feature>
<dbReference type="PROSITE" id="PS50109">
    <property type="entry name" value="HIS_KIN"/>
    <property type="match status" value="1"/>
</dbReference>
<dbReference type="PROSITE" id="PS50885">
    <property type="entry name" value="HAMP"/>
    <property type="match status" value="1"/>
</dbReference>
<feature type="domain" description="HAMP" evidence="16">
    <location>
        <begin position="198"/>
        <end position="250"/>
    </location>
</feature>
<dbReference type="InterPro" id="IPR003594">
    <property type="entry name" value="HATPase_dom"/>
</dbReference>
<keyword evidence="7" id="KW-0547">Nucleotide-binding</keyword>
<keyword evidence="10 13" id="KW-1133">Transmembrane helix</keyword>
<evidence type="ECO:0000256" key="2">
    <source>
        <dbReference type="ARBA" id="ARBA00004141"/>
    </source>
</evidence>
<evidence type="ECO:0000313" key="17">
    <source>
        <dbReference type="EMBL" id="EFE27962.2"/>
    </source>
</evidence>
<dbReference type="PRINTS" id="PR00344">
    <property type="entry name" value="BCTRLSENSOR"/>
</dbReference>
<dbReference type="Gene3D" id="3.30.450.20">
    <property type="entry name" value="PAS domain"/>
    <property type="match status" value="1"/>
</dbReference>
<dbReference type="PANTHER" id="PTHR42878">
    <property type="entry name" value="TWO-COMPONENT HISTIDINE KINASE"/>
    <property type="match status" value="1"/>
</dbReference>
<dbReference type="EMBL" id="CP002390">
    <property type="protein sequence ID" value="EFE27962.2"/>
    <property type="molecule type" value="Genomic_DNA"/>
</dbReference>
<keyword evidence="8" id="KW-0418">Kinase</keyword>
<dbReference type="InterPro" id="IPR003660">
    <property type="entry name" value="HAMP_dom"/>
</dbReference>
<gene>
    <name evidence="17" type="ordered locus">HMPREF0389_01214</name>
</gene>
<evidence type="ECO:0000256" key="13">
    <source>
        <dbReference type="SAM" id="Phobius"/>
    </source>
</evidence>
<dbReference type="GO" id="GO:0030295">
    <property type="term" value="F:protein kinase activator activity"/>
    <property type="evidence" value="ECO:0007669"/>
    <property type="project" value="TreeGrafter"/>
</dbReference>
<keyword evidence="12 13" id="KW-0472">Membrane</keyword>
<evidence type="ECO:0000256" key="3">
    <source>
        <dbReference type="ARBA" id="ARBA00012438"/>
    </source>
</evidence>
<dbReference type="NCBIfam" id="TIGR00229">
    <property type="entry name" value="sensory_box"/>
    <property type="match status" value="1"/>
</dbReference>